<dbReference type="Proteomes" id="UP001601521">
    <property type="component" value="Unassembled WGS sequence"/>
</dbReference>
<evidence type="ECO:0000256" key="1">
    <source>
        <dbReference type="SAM" id="MobiDB-lite"/>
    </source>
</evidence>
<keyword evidence="2" id="KW-1133">Transmembrane helix</keyword>
<organism evidence="3 4">
    <name type="scientific">Nocardia africana</name>
    <dbReference type="NCBI Taxonomy" id="134964"/>
    <lineage>
        <taxon>Bacteria</taxon>
        <taxon>Bacillati</taxon>
        <taxon>Actinomycetota</taxon>
        <taxon>Actinomycetes</taxon>
        <taxon>Mycobacteriales</taxon>
        <taxon>Nocardiaceae</taxon>
        <taxon>Nocardia</taxon>
    </lineage>
</organism>
<keyword evidence="2" id="KW-0472">Membrane</keyword>
<keyword evidence="4" id="KW-1185">Reference proteome</keyword>
<evidence type="ECO:0000313" key="4">
    <source>
        <dbReference type="Proteomes" id="UP001601521"/>
    </source>
</evidence>
<name>A0ABW6NGY8_9NOCA</name>
<feature type="region of interest" description="Disordered" evidence="1">
    <location>
        <begin position="1"/>
        <end position="21"/>
    </location>
</feature>
<feature type="transmembrane region" description="Helical" evidence="2">
    <location>
        <begin position="33"/>
        <end position="55"/>
    </location>
</feature>
<evidence type="ECO:0000256" key="2">
    <source>
        <dbReference type="SAM" id="Phobius"/>
    </source>
</evidence>
<comment type="caution">
    <text evidence="3">The sequence shown here is derived from an EMBL/GenBank/DDBJ whole genome shotgun (WGS) entry which is preliminary data.</text>
</comment>
<accession>A0ABW6NGY8</accession>
<reference evidence="3 4" key="1">
    <citation type="submission" date="2024-10" db="EMBL/GenBank/DDBJ databases">
        <title>The Natural Products Discovery Center: Release of the First 8490 Sequenced Strains for Exploring Actinobacteria Biosynthetic Diversity.</title>
        <authorList>
            <person name="Kalkreuter E."/>
            <person name="Kautsar S.A."/>
            <person name="Yang D."/>
            <person name="Bader C.D."/>
            <person name="Teijaro C.N."/>
            <person name="Fluegel L."/>
            <person name="Davis C.M."/>
            <person name="Simpson J.R."/>
            <person name="Lauterbach L."/>
            <person name="Steele A.D."/>
            <person name="Gui C."/>
            <person name="Meng S."/>
            <person name="Li G."/>
            <person name="Viehrig K."/>
            <person name="Ye F."/>
            <person name="Su P."/>
            <person name="Kiefer A.F."/>
            <person name="Nichols A."/>
            <person name="Cepeda A.J."/>
            <person name="Yan W."/>
            <person name="Fan B."/>
            <person name="Jiang Y."/>
            <person name="Adhikari A."/>
            <person name="Zheng C.-J."/>
            <person name="Schuster L."/>
            <person name="Cowan T.M."/>
            <person name="Smanski M.J."/>
            <person name="Chevrette M.G."/>
            <person name="De Carvalho L.P.S."/>
            <person name="Shen B."/>
        </authorList>
    </citation>
    <scope>NUCLEOTIDE SEQUENCE [LARGE SCALE GENOMIC DNA]</scope>
    <source>
        <strain evidence="3 4">NPDC004550</strain>
    </source>
</reference>
<protein>
    <submittedName>
        <fullName evidence="3">Uncharacterized protein</fullName>
    </submittedName>
</protein>
<gene>
    <name evidence="3" type="ORF">ACFYTH_13750</name>
</gene>
<proteinExistence type="predicted"/>
<feature type="compositionally biased region" description="Basic and acidic residues" evidence="1">
    <location>
        <begin position="1"/>
        <end position="19"/>
    </location>
</feature>
<evidence type="ECO:0000313" key="3">
    <source>
        <dbReference type="EMBL" id="MFF0454423.1"/>
    </source>
</evidence>
<keyword evidence="2" id="KW-0812">Transmembrane</keyword>
<dbReference type="EMBL" id="JBIALX010000005">
    <property type="protein sequence ID" value="MFF0454423.1"/>
    <property type="molecule type" value="Genomic_DNA"/>
</dbReference>
<dbReference type="RefSeq" id="WP_387251304.1">
    <property type="nucleotide sequence ID" value="NZ_JBIALX010000005.1"/>
</dbReference>
<sequence>MTDSSVDRGGRSGDNEPMGRKVRWGADEFDTTLIGWAVLAVVGAIGMCLIMIHLYRSENVNHGGTGGELSCPHGPNRCTATFDRRVDQAEVVFHGDHVRLVAVEGDAATLELHAGLMTFSTRLHNGESGSLGDEDDPNVRLDKLELSGDDVIVELYAWTLHSVFN</sequence>